<proteinExistence type="predicted"/>
<organism evidence="1">
    <name type="scientific">freshwater metagenome</name>
    <dbReference type="NCBI Taxonomy" id="449393"/>
    <lineage>
        <taxon>unclassified sequences</taxon>
        <taxon>metagenomes</taxon>
        <taxon>ecological metagenomes</taxon>
    </lineage>
</organism>
<dbReference type="AlphaFoldDB" id="A0A6J6XZY5"/>
<sequence length="484" mass="52382">MHISQLEKIQRREFLRRAAALGIAGSTGPLALSLSAMGEASAQTANDYKALVCIFLYGGNDHDNTFIPYDDANHLIYKKFRDVGDDNQVRIYWNKDTQQLVPLSTISAQGSKYAFQPAMTQLAGLFETSQLGVMLNVGTLLKPTTKQNYISAKTGDLPPKLFSHNDQFSLWQSAVTDGAEGSIKGWGGRLGDIFLRNGGENSDAHFTCINASGNAVFMSGSSVLPYQVSKNGPVTINSIGNNLSVYQRASCKTALNQILTSSSSPTTHWMEQEWMRVLKSSLDNQTKVTNGISTVSMSTTFQTDTLSAQLNIIAKLIAAGAANSSSIGVKRQVFFASLGGFDLHDNLMANHSKLLKNVNDAMNSFYLATKELSLENQVTTFTASDFGRTLSSNGDGSDHGWGSHHMVMGGAVDGKKFWGKAPVLADNYTDTVGQGRLLPSTSVDEFAASMARWMGVSDSDLNTVLPNYAKFSSQTLPLFKPIIT</sequence>
<dbReference type="PANTHER" id="PTHR43737">
    <property type="entry name" value="BLL7424 PROTEIN"/>
    <property type="match status" value="1"/>
</dbReference>
<protein>
    <submittedName>
        <fullName evidence="1">Unannotated protein</fullName>
    </submittedName>
</protein>
<evidence type="ECO:0000313" key="1">
    <source>
        <dbReference type="EMBL" id="CAB4801775.1"/>
    </source>
</evidence>
<dbReference type="Pfam" id="PF07394">
    <property type="entry name" value="DUF1501"/>
    <property type="match status" value="1"/>
</dbReference>
<name>A0A6J6XZY5_9ZZZZ</name>
<reference evidence="1" key="1">
    <citation type="submission" date="2020-05" db="EMBL/GenBank/DDBJ databases">
        <authorList>
            <person name="Chiriac C."/>
            <person name="Salcher M."/>
            <person name="Ghai R."/>
            <person name="Kavagutti S V."/>
        </authorList>
    </citation>
    <scope>NUCLEOTIDE SEQUENCE</scope>
</reference>
<dbReference type="InterPro" id="IPR010869">
    <property type="entry name" value="DUF1501"/>
</dbReference>
<accession>A0A6J6XZY5</accession>
<gene>
    <name evidence="1" type="ORF">UFOPK2992_01063</name>
</gene>
<dbReference type="PROSITE" id="PS51318">
    <property type="entry name" value="TAT"/>
    <property type="match status" value="1"/>
</dbReference>
<dbReference type="InterPro" id="IPR006311">
    <property type="entry name" value="TAT_signal"/>
</dbReference>
<dbReference type="EMBL" id="CAFAAI010000179">
    <property type="protein sequence ID" value="CAB4801775.1"/>
    <property type="molecule type" value="Genomic_DNA"/>
</dbReference>
<dbReference type="PANTHER" id="PTHR43737:SF1">
    <property type="entry name" value="DUF1501 DOMAIN-CONTAINING PROTEIN"/>
    <property type="match status" value="1"/>
</dbReference>